<reference evidence="2" key="1">
    <citation type="journal article" date="2013" name="Genome Announc.">
        <title>Draft Genome Sequence of the 2-Chloro-4-Nitrophenol-Degrading Bacterium Arthrobacter sp. Strain SJCon.</title>
        <authorList>
            <person name="Vikram S."/>
            <person name="Kumar S."/>
            <person name="Vaidya B."/>
            <person name="Pinnaka A.K."/>
            <person name="Raghava G.P."/>
        </authorList>
    </citation>
    <scope>NUCLEOTIDE SEQUENCE [LARGE SCALE GENOMIC DNA]</scope>
    <source>
        <strain evidence="2">SJCon</strain>
    </source>
</reference>
<organism evidence="1 2">
    <name type="scientific">Arthrobacter nitrophenolicus</name>
    <dbReference type="NCBI Taxonomy" id="683150"/>
    <lineage>
        <taxon>Bacteria</taxon>
        <taxon>Bacillati</taxon>
        <taxon>Actinomycetota</taxon>
        <taxon>Actinomycetes</taxon>
        <taxon>Micrococcales</taxon>
        <taxon>Micrococcaceae</taxon>
        <taxon>Arthrobacter</taxon>
    </lineage>
</organism>
<gene>
    <name evidence="1" type="ORF">G205_14503</name>
</gene>
<keyword evidence="2" id="KW-1185">Reference proteome</keyword>
<evidence type="ECO:0000313" key="2">
    <source>
        <dbReference type="Proteomes" id="UP000011189"/>
    </source>
</evidence>
<protein>
    <submittedName>
        <fullName evidence="1">Uncharacterized protein</fullName>
    </submittedName>
</protein>
<comment type="caution">
    <text evidence="1">The sequence shown here is derived from an EMBL/GenBank/DDBJ whole genome shotgun (WGS) entry which is preliminary data.</text>
</comment>
<proteinExistence type="predicted"/>
<dbReference type="Proteomes" id="UP000011189">
    <property type="component" value="Unassembled WGS sequence"/>
</dbReference>
<evidence type="ECO:0000313" key="1">
    <source>
        <dbReference type="EMBL" id="ELT44059.1"/>
    </source>
</evidence>
<sequence length="79" mass="8783">MQVEPGDFLEQRRLADEGRDVGMLVKDVPQVFEPFLGQEERPGLVAGCEGTAEHSEDSAMYMPSAGSRSLRRWTSVSRV</sequence>
<dbReference type="EMBL" id="AOFD01000032">
    <property type="protein sequence ID" value="ELT44059.1"/>
    <property type="molecule type" value="Genomic_DNA"/>
</dbReference>
<name>L8TS35_9MICC</name>
<dbReference type="AlphaFoldDB" id="L8TS35"/>
<accession>L8TS35</accession>